<feature type="chain" id="PRO_5009200421" description="L,D-TPase catalytic domain-containing protein" evidence="1">
    <location>
        <begin position="26"/>
        <end position="258"/>
    </location>
</feature>
<dbReference type="PANTHER" id="PTHR38589:SF1">
    <property type="entry name" value="BLR0621 PROTEIN"/>
    <property type="match status" value="1"/>
</dbReference>
<evidence type="ECO:0000259" key="2">
    <source>
        <dbReference type="Pfam" id="PF03734"/>
    </source>
</evidence>
<dbReference type="Proteomes" id="UP000242258">
    <property type="component" value="Unassembled WGS sequence"/>
</dbReference>
<dbReference type="RefSeq" id="WP_070048455.1">
    <property type="nucleotide sequence ID" value="NZ_CBCSDO010000003.1"/>
</dbReference>
<evidence type="ECO:0000256" key="1">
    <source>
        <dbReference type="SAM" id="SignalP"/>
    </source>
</evidence>
<gene>
    <name evidence="3" type="ORF">BI198_04395</name>
</gene>
<dbReference type="Pfam" id="PF03734">
    <property type="entry name" value="YkuD"/>
    <property type="match status" value="1"/>
</dbReference>
<comment type="caution">
    <text evidence="3">The sequence shown here is derived from an EMBL/GenBank/DDBJ whole genome shotgun (WGS) entry which is preliminary data.</text>
</comment>
<dbReference type="OrthoDB" id="9804204at2"/>
<protein>
    <recommendedName>
        <fullName evidence="2">L,D-TPase catalytic domain-containing protein</fullName>
    </recommendedName>
</protein>
<sequence>MRLFSTLALCSLLAALVSTSFLVQATINHDSQQLVLVISDNWDATTGTLVSYEKQQDQWQATGLSTAVTLGKSGSAWGLGLHPEQKGQQKVEGDGRAPAGIFALTSAFGYATRDFSFPYQQMQTGHYCVDVADSSWYNQIIDTNQTGAAAAVGSTEPMRRDIHNNNDFLYKLGVVVAHNPNNVAGKGSCIFLHLWRSNSSPTAGCTAMPEQQLETLVSWLDPNKQPLMVLLPVAEYQRLQVAWQLPLLPKARLLRIKQ</sequence>
<feature type="domain" description="L,D-TPase catalytic" evidence="2">
    <location>
        <begin position="48"/>
        <end position="223"/>
    </location>
</feature>
<proteinExistence type="predicted"/>
<dbReference type="EMBL" id="MKEK01000001">
    <property type="protein sequence ID" value="OEY68889.1"/>
    <property type="molecule type" value="Genomic_DNA"/>
</dbReference>
<keyword evidence="1" id="KW-0732">Signal</keyword>
<dbReference type="GO" id="GO:0016740">
    <property type="term" value="F:transferase activity"/>
    <property type="evidence" value="ECO:0007669"/>
    <property type="project" value="InterPro"/>
</dbReference>
<name>A0A1E7Q420_9GAMM</name>
<dbReference type="InterPro" id="IPR005490">
    <property type="entry name" value="LD_TPept_cat_dom"/>
</dbReference>
<reference evidence="4" key="1">
    <citation type="submission" date="2016-09" db="EMBL/GenBank/DDBJ databases">
        <authorList>
            <person name="Wan X."/>
            <person name="Hou S."/>
        </authorList>
    </citation>
    <scope>NUCLEOTIDE SEQUENCE [LARGE SCALE GENOMIC DNA]</scope>
    <source>
        <strain evidence="4">KH87</strain>
    </source>
</reference>
<evidence type="ECO:0000313" key="3">
    <source>
        <dbReference type="EMBL" id="OEY68889.1"/>
    </source>
</evidence>
<organism evidence="3 4">
    <name type="scientific">Rheinheimera salexigens</name>
    <dbReference type="NCBI Taxonomy" id="1628148"/>
    <lineage>
        <taxon>Bacteria</taxon>
        <taxon>Pseudomonadati</taxon>
        <taxon>Pseudomonadota</taxon>
        <taxon>Gammaproteobacteria</taxon>
        <taxon>Chromatiales</taxon>
        <taxon>Chromatiaceae</taxon>
        <taxon>Rheinheimera</taxon>
    </lineage>
</organism>
<dbReference type="STRING" id="1628148.BI198_04395"/>
<dbReference type="AlphaFoldDB" id="A0A1E7Q420"/>
<feature type="signal peptide" evidence="1">
    <location>
        <begin position="1"/>
        <end position="25"/>
    </location>
</feature>
<accession>A0A1E7Q420</accession>
<keyword evidence="4" id="KW-1185">Reference proteome</keyword>
<dbReference type="PANTHER" id="PTHR38589">
    <property type="entry name" value="BLR0621 PROTEIN"/>
    <property type="match status" value="1"/>
</dbReference>
<evidence type="ECO:0000313" key="4">
    <source>
        <dbReference type="Proteomes" id="UP000242258"/>
    </source>
</evidence>